<dbReference type="KEGG" id="nib:GU926_09995"/>
<organism evidence="2 3">
    <name type="scientific">Nibribacter ruber</name>
    <dbReference type="NCBI Taxonomy" id="2698458"/>
    <lineage>
        <taxon>Bacteria</taxon>
        <taxon>Pseudomonadati</taxon>
        <taxon>Bacteroidota</taxon>
        <taxon>Cytophagia</taxon>
        <taxon>Cytophagales</taxon>
        <taxon>Hymenobacteraceae</taxon>
        <taxon>Nibribacter</taxon>
    </lineage>
</organism>
<protein>
    <submittedName>
        <fullName evidence="2">Uncharacterized protein</fullName>
    </submittedName>
</protein>
<sequence>MAWKAKSALAGGSPEPDIILSFISMWNYAKKLLFVALLIGVSFLSYLFFKLDSSQARQLSSFWYLATHSEAGYVIYREGMKDSPEEPDYIVVEDLFFDKKRKCLYTRSEAANTGIYLYKKIPLFKNDVYDINSKEIIEIDNNSIAVDELEFVPAWRVMAFGI</sequence>
<dbReference type="EMBL" id="CP047897">
    <property type="protein sequence ID" value="QHL87743.1"/>
    <property type="molecule type" value="Genomic_DNA"/>
</dbReference>
<feature type="transmembrane region" description="Helical" evidence="1">
    <location>
        <begin position="32"/>
        <end position="49"/>
    </location>
</feature>
<proteinExistence type="predicted"/>
<keyword evidence="3" id="KW-1185">Reference proteome</keyword>
<gene>
    <name evidence="2" type="ORF">GU926_09995</name>
</gene>
<dbReference type="Proteomes" id="UP000464214">
    <property type="component" value="Chromosome"/>
</dbReference>
<evidence type="ECO:0000313" key="3">
    <source>
        <dbReference type="Proteomes" id="UP000464214"/>
    </source>
</evidence>
<dbReference type="AlphaFoldDB" id="A0A6P1P1J1"/>
<evidence type="ECO:0000313" key="2">
    <source>
        <dbReference type="EMBL" id="QHL87743.1"/>
    </source>
</evidence>
<name>A0A6P1P1J1_9BACT</name>
<evidence type="ECO:0000256" key="1">
    <source>
        <dbReference type="SAM" id="Phobius"/>
    </source>
</evidence>
<keyword evidence="1" id="KW-0472">Membrane</keyword>
<keyword evidence="1" id="KW-1133">Transmembrane helix</keyword>
<accession>A0A6P1P1J1</accession>
<reference evidence="2 3" key="1">
    <citation type="submission" date="2020-01" db="EMBL/GenBank/DDBJ databases">
        <authorList>
            <person name="Kim M."/>
        </authorList>
    </citation>
    <scope>NUCLEOTIDE SEQUENCE [LARGE SCALE GENOMIC DNA]</scope>
    <source>
        <strain evidence="2 3">BT10</strain>
    </source>
</reference>
<keyword evidence="1" id="KW-0812">Transmembrane</keyword>
<dbReference type="RefSeq" id="WP_160691434.1">
    <property type="nucleotide sequence ID" value="NZ_CP047897.1"/>
</dbReference>